<dbReference type="EMBL" id="CP003746">
    <property type="protein sequence ID" value="AFU99736.1"/>
    <property type="molecule type" value="Genomic_DNA"/>
</dbReference>
<dbReference type="InterPro" id="IPR003367">
    <property type="entry name" value="Thrombospondin_3-like_rpt"/>
</dbReference>
<dbReference type="PROSITE" id="PS51123">
    <property type="entry name" value="OMPA_2"/>
    <property type="match status" value="1"/>
</dbReference>
<dbReference type="Gene3D" id="3.30.1330.60">
    <property type="entry name" value="OmpA-like domain"/>
    <property type="match status" value="1"/>
</dbReference>
<dbReference type="GO" id="GO:0007155">
    <property type="term" value="P:cell adhesion"/>
    <property type="evidence" value="ECO:0007669"/>
    <property type="project" value="InterPro"/>
</dbReference>
<keyword evidence="5" id="KW-0732">Signal</keyword>
<dbReference type="GO" id="GO:0046930">
    <property type="term" value="C:pore complex"/>
    <property type="evidence" value="ECO:0007669"/>
    <property type="project" value="UniProtKB-KW"/>
</dbReference>
<dbReference type="GO" id="GO:0006811">
    <property type="term" value="P:monoatomic ion transport"/>
    <property type="evidence" value="ECO:0007669"/>
    <property type="project" value="UniProtKB-KW"/>
</dbReference>
<keyword evidence="8 10" id="KW-0472">Membrane</keyword>
<keyword evidence="7" id="KW-0626">Porin</keyword>
<dbReference type="PANTHER" id="PTHR30329">
    <property type="entry name" value="STATOR ELEMENT OF FLAGELLAR MOTOR COMPLEX"/>
    <property type="match status" value="1"/>
</dbReference>
<evidence type="ECO:0000256" key="2">
    <source>
        <dbReference type="ARBA" id="ARBA00022448"/>
    </source>
</evidence>
<keyword evidence="2" id="KW-0813">Transport</keyword>
<organism evidence="13 14">
    <name type="scientific">Simiduia agarivorans (strain DSM 21679 / JCM 13881 / BCRC 17597 / SA1)</name>
    <dbReference type="NCBI Taxonomy" id="1117647"/>
    <lineage>
        <taxon>Bacteria</taxon>
        <taxon>Pseudomonadati</taxon>
        <taxon>Pseudomonadota</taxon>
        <taxon>Gammaproteobacteria</taxon>
        <taxon>Cellvibrionales</taxon>
        <taxon>Cellvibrionaceae</taxon>
        <taxon>Simiduia</taxon>
    </lineage>
</organism>
<dbReference type="InterPro" id="IPR028974">
    <property type="entry name" value="TSP_type-3_rpt"/>
</dbReference>
<dbReference type="eggNOG" id="COG2885">
    <property type="taxonomic scope" value="Bacteria"/>
</dbReference>
<evidence type="ECO:0000256" key="1">
    <source>
        <dbReference type="ARBA" id="ARBA00004571"/>
    </source>
</evidence>
<dbReference type="AlphaFoldDB" id="K4KL55"/>
<dbReference type="CDD" id="cd07185">
    <property type="entry name" value="OmpA_C-like"/>
    <property type="match status" value="1"/>
</dbReference>
<evidence type="ECO:0000256" key="8">
    <source>
        <dbReference type="ARBA" id="ARBA00023136"/>
    </source>
</evidence>
<dbReference type="SUPFAM" id="SSF103647">
    <property type="entry name" value="TSP type-3 repeat"/>
    <property type="match status" value="1"/>
</dbReference>
<dbReference type="STRING" id="1117647.M5M_12920"/>
<evidence type="ECO:0000259" key="12">
    <source>
        <dbReference type="PROSITE" id="PS51123"/>
    </source>
</evidence>
<dbReference type="SUPFAM" id="SSF103088">
    <property type="entry name" value="OmpA-like"/>
    <property type="match status" value="1"/>
</dbReference>
<keyword evidence="3" id="KW-1134">Transmembrane beta strand</keyword>
<comment type="subcellular location">
    <subcellularLocation>
        <location evidence="1">Cell outer membrane</location>
        <topology evidence="1">Multi-pass membrane protein</topology>
    </subcellularLocation>
</comment>
<dbReference type="InterPro" id="IPR006690">
    <property type="entry name" value="OMPA-like_CS"/>
</dbReference>
<sequence>MYHFNTEADIQPFVMAGVGYGHFKTDTASDRDEALNIGVGVKGYLTDNFLLRADTRAIRGIADGDIDYALNLAATYLIGTGSSKPAPVAMAAAPSDADADGVVDTQDACPQTPAGVKVDSRGCALDSDRDGVADYKDQCPNTEAGLKVDAKGCAIELTEAVEIKLHVRFDNNAAVVKPEYKSEIGNVAKFMNSYANTTVEVQGFTDSRGSEAYNQNLSQRRADAVRSVLISEFGIAPERVKAVGYGEANPVADNNTAEGREANRRVVASIESQKTSKVRK</sequence>
<dbReference type="PROSITE" id="PS01068">
    <property type="entry name" value="OMPA_1"/>
    <property type="match status" value="1"/>
</dbReference>
<dbReference type="InterPro" id="IPR008722">
    <property type="entry name" value="OprF_membrane_N"/>
</dbReference>
<dbReference type="Pfam" id="PF02412">
    <property type="entry name" value="TSP_3"/>
    <property type="match status" value="2"/>
</dbReference>
<dbReference type="Proteomes" id="UP000000466">
    <property type="component" value="Chromosome"/>
</dbReference>
<dbReference type="HOGENOM" id="CLU_031536_2_0_6"/>
<dbReference type="InterPro" id="IPR006665">
    <property type="entry name" value="OmpA-like"/>
</dbReference>
<evidence type="ECO:0000256" key="10">
    <source>
        <dbReference type="PROSITE-ProRule" id="PRU00473"/>
    </source>
</evidence>
<keyword evidence="9" id="KW-0998">Cell outer membrane</keyword>
<dbReference type="KEGG" id="saga:M5M_12920"/>
<dbReference type="Gene3D" id="2.40.160.20">
    <property type="match status" value="1"/>
</dbReference>
<evidence type="ECO:0000256" key="7">
    <source>
        <dbReference type="ARBA" id="ARBA00023114"/>
    </source>
</evidence>
<evidence type="ECO:0000256" key="4">
    <source>
        <dbReference type="ARBA" id="ARBA00022692"/>
    </source>
</evidence>
<protein>
    <submittedName>
        <fullName evidence="13">OmpA domain-containing protein</fullName>
    </submittedName>
</protein>
<evidence type="ECO:0000313" key="14">
    <source>
        <dbReference type="Proteomes" id="UP000000466"/>
    </source>
</evidence>
<dbReference type="InterPro" id="IPR011250">
    <property type="entry name" value="OMP/PagP_B-barrel"/>
</dbReference>
<reference evidence="13 14" key="1">
    <citation type="journal article" date="2013" name="Genome Announc.">
        <title>Complete genome sequence of Simiduia agarivorans SA1(T), a marine bacterium able to degrade a variety of polysaccharides.</title>
        <authorList>
            <person name="Lin S.Y."/>
            <person name="Shieh W.Y."/>
            <person name="Chen J.S."/>
            <person name="Tang S.L."/>
        </authorList>
    </citation>
    <scope>NUCLEOTIDE SEQUENCE [LARGE SCALE GENOMIC DNA]</scope>
    <source>
        <strain evidence="14">DSM 21679 / JCM 13881 / BCRC 17597 / SA1</strain>
    </source>
</reference>
<dbReference type="InterPro" id="IPR036737">
    <property type="entry name" value="OmpA-like_sf"/>
</dbReference>
<evidence type="ECO:0000256" key="3">
    <source>
        <dbReference type="ARBA" id="ARBA00022452"/>
    </source>
</evidence>
<dbReference type="InterPro" id="IPR006664">
    <property type="entry name" value="OMP_bac"/>
</dbReference>
<accession>K4KL55</accession>
<feature type="domain" description="OmpA-like" evidence="12">
    <location>
        <begin position="156"/>
        <end position="274"/>
    </location>
</feature>
<dbReference type="GO" id="GO:0009279">
    <property type="term" value="C:cell outer membrane"/>
    <property type="evidence" value="ECO:0007669"/>
    <property type="project" value="UniProtKB-SubCell"/>
</dbReference>
<keyword evidence="6" id="KW-0406">Ion transport</keyword>
<dbReference type="GO" id="GO:0015288">
    <property type="term" value="F:porin activity"/>
    <property type="evidence" value="ECO:0007669"/>
    <property type="project" value="UniProtKB-KW"/>
</dbReference>
<keyword evidence="14" id="KW-1185">Reference proteome</keyword>
<name>K4KL55_SIMAS</name>
<evidence type="ECO:0000313" key="13">
    <source>
        <dbReference type="EMBL" id="AFU99736.1"/>
    </source>
</evidence>
<feature type="region of interest" description="Disordered" evidence="11">
    <location>
        <begin position="248"/>
        <end position="280"/>
    </location>
</feature>
<feature type="compositionally biased region" description="Polar residues" evidence="11">
    <location>
        <begin position="270"/>
        <end position="280"/>
    </location>
</feature>
<evidence type="ECO:0000256" key="11">
    <source>
        <dbReference type="SAM" id="MobiDB-lite"/>
    </source>
</evidence>
<evidence type="ECO:0000256" key="9">
    <source>
        <dbReference type="ARBA" id="ARBA00023237"/>
    </source>
</evidence>
<dbReference type="RefSeq" id="WP_015047900.1">
    <property type="nucleotide sequence ID" value="NC_018868.3"/>
</dbReference>
<gene>
    <name evidence="13" type="ordered locus">M5M_12920</name>
</gene>
<dbReference type="SUPFAM" id="SSF56925">
    <property type="entry name" value="OMPA-like"/>
    <property type="match status" value="1"/>
</dbReference>
<proteinExistence type="predicted"/>
<keyword evidence="4" id="KW-0812">Transmembrane</keyword>
<dbReference type="InterPro" id="IPR050330">
    <property type="entry name" value="Bact_OuterMem_StrucFunc"/>
</dbReference>
<evidence type="ECO:0000256" key="5">
    <source>
        <dbReference type="ARBA" id="ARBA00022729"/>
    </source>
</evidence>
<dbReference type="Pfam" id="PF00691">
    <property type="entry name" value="OmpA"/>
    <property type="match status" value="1"/>
</dbReference>
<dbReference type="Pfam" id="PF05736">
    <property type="entry name" value="OprF"/>
    <property type="match status" value="1"/>
</dbReference>
<dbReference type="Gene3D" id="4.10.1080.10">
    <property type="entry name" value="TSP type-3 repeat"/>
    <property type="match status" value="1"/>
</dbReference>
<dbReference type="GO" id="GO:0005509">
    <property type="term" value="F:calcium ion binding"/>
    <property type="evidence" value="ECO:0007669"/>
    <property type="project" value="InterPro"/>
</dbReference>
<dbReference type="PANTHER" id="PTHR30329:SF21">
    <property type="entry name" value="LIPOPROTEIN YIAD-RELATED"/>
    <property type="match status" value="1"/>
</dbReference>
<evidence type="ECO:0000256" key="6">
    <source>
        <dbReference type="ARBA" id="ARBA00023065"/>
    </source>
</evidence>
<dbReference type="PRINTS" id="PR01021">
    <property type="entry name" value="OMPADOMAIN"/>
</dbReference>